<protein>
    <submittedName>
        <fullName evidence="1">Factor VIII intron 22 protein</fullName>
    </submittedName>
</protein>
<reference evidence="1 2" key="1">
    <citation type="submission" date="2021-06" db="EMBL/GenBank/DDBJ databases">
        <title>Caerostris darwini draft genome.</title>
        <authorList>
            <person name="Kono N."/>
            <person name="Arakawa K."/>
        </authorList>
    </citation>
    <scope>NUCLEOTIDE SEQUENCE [LARGE SCALE GENOMIC DNA]</scope>
</reference>
<evidence type="ECO:0000313" key="2">
    <source>
        <dbReference type="Proteomes" id="UP001054837"/>
    </source>
</evidence>
<accession>A0AAV4V6J3</accession>
<dbReference type="GO" id="GO:0005769">
    <property type="term" value="C:early endosome"/>
    <property type="evidence" value="ECO:0007669"/>
    <property type="project" value="TreeGrafter"/>
</dbReference>
<dbReference type="PANTHER" id="PTHR16797:SF4">
    <property type="entry name" value="40-KDA HUNTINGTIN-ASSOCIATED PROTEIN"/>
    <property type="match status" value="1"/>
</dbReference>
<dbReference type="AlphaFoldDB" id="A0AAV4V6J3"/>
<proteinExistence type="predicted"/>
<keyword evidence="2" id="KW-1185">Reference proteome</keyword>
<gene>
    <name evidence="1" type="primary">F8A1</name>
    <name evidence="1" type="ORF">CDAR_536181</name>
</gene>
<dbReference type="InterPro" id="IPR039494">
    <property type="entry name" value="F8A"/>
</dbReference>
<dbReference type="PANTHER" id="PTHR16797">
    <property type="entry name" value="FACTOR VIII-ASSOCIATED GENE 1"/>
    <property type="match status" value="1"/>
</dbReference>
<dbReference type="EMBL" id="BPLQ01012464">
    <property type="protein sequence ID" value="GIY65727.1"/>
    <property type="molecule type" value="Genomic_DNA"/>
</dbReference>
<evidence type="ECO:0000313" key="1">
    <source>
        <dbReference type="EMBL" id="GIY65727.1"/>
    </source>
</evidence>
<sequence length="88" mass="9875">MESNPNDFLTQYKAISAKLKKFGFIRFLRKPNISEASAQFGMLAKELENQECPHYSAFCCLAVARCEHTIGNPVYESQNLLQGSTVIS</sequence>
<dbReference type="Proteomes" id="UP001054837">
    <property type="component" value="Unassembled WGS sequence"/>
</dbReference>
<organism evidence="1 2">
    <name type="scientific">Caerostris darwini</name>
    <dbReference type="NCBI Taxonomy" id="1538125"/>
    <lineage>
        <taxon>Eukaryota</taxon>
        <taxon>Metazoa</taxon>
        <taxon>Ecdysozoa</taxon>
        <taxon>Arthropoda</taxon>
        <taxon>Chelicerata</taxon>
        <taxon>Arachnida</taxon>
        <taxon>Araneae</taxon>
        <taxon>Araneomorphae</taxon>
        <taxon>Entelegynae</taxon>
        <taxon>Araneoidea</taxon>
        <taxon>Araneidae</taxon>
        <taxon>Caerostris</taxon>
    </lineage>
</organism>
<comment type="caution">
    <text evidence="1">The sequence shown here is derived from an EMBL/GenBank/DDBJ whole genome shotgun (WGS) entry which is preliminary data.</text>
</comment>
<name>A0AAV4V6J3_9ARAC</name>
<dbReference type="GO" id="GO:0099518">
    <property type="term" value="P:vesicle cytoskeletal trafficking"/>
    <property type="evidence" value="ECO:0007669"/>
    <property type="project" value="TreeGrafter"/>
</dbReference>